<gene>
    <name evidence="9" type="ORF">OKIOD_LOCUS1679</name>
</gene>
<dbReference type="Pfam" id="PF04923">
    <property type="entry name" value="Ninjurin"/>
    <property type="match status" value="1"/>
</dbReference>
<dbReference type="EMBL" id="OU015568">
    <property type="protein sequence ID" value="CAG5082416.1"/>
    <property type="molecule type" value="Genomic_DNA"/>
</dbReference>
<protein>
    <submittedName>
        <fullName evidence="9">Oidioi.mRNA.OKI2018_I69.PAR.g10121.t1.cds</fullName>
    </submittedName>
</protein>
<evidence type="ECO:0000256" key="3">
    <source>
        <dbReference type="ARBA" id="ARBA00022692"/>
    </source>
</evidence>
<keyword evidence="6 8" id="KW-0472">Membrane</keyword>
<evidence type="ECO:0000256" key="1">
    <source>
        <dbReference type="ARBA" id="ARBA00004141"/>
    </source>
</evidence>
<evidence type="ECO:0000256" key="2">
    <source>
        <dbReference type="ARBA" id="ARBA00008141"/>
    </source>
</evidence>
<evidence type="ECO:0000256" key="5">
    <source>
        <dbReference type="ARBA" id="ARBA00022989"/>
    </source>
</evidence>
<keyword evidence="5 8" id="KW-1133">Transmembrane helix</keyword>
<evidence type="ECO:0000256" key="4">
    <source>
        <dbReference type="ARBA" id="ARBA00022889"/>
    </source>
</evidence>
<proteinExistence type="inferred from homology"/>
<name>A0ABN7RNZ0_OIKDI</name>
<comment type="subcellular location">
    <subcellularLocation>
        <location evidence="1">Membrane</location>
        <topology evidence="1">Multi-pass membrane protein</topology>
    </subcellularLocation>
</comment>
<keyword evidence="4" id="KW-0130">Cell adhesion</keyword>
<evidence type="ECO:0000256" key="8">
    <source>
        <dbReference type="SAM" id="Phobius"/>
    </source>
</evidence>
<sequence length="207" mass="23226">MSESSYPAKPPREEENRPMLIDDSEFQNVDTHSGVGYTREFSSQPELRGEEDDGWSASFGQIFAALFDDEFCIERFSTFKSATSAFLLLTLFVQNCTQLRLLVLARNSYAALENSGLWGVLIFFMSIIIILLVIAAVMLFFISMLPIDGQGGTNRKALVRMTIMLAALVSVTCLLNVFCTTLIFAESKETIYLRQNPLSEMLEVNDD</sequence>
<evidence type="ECO:0000256" key="7">
    <source>
        <dbReference type="SAM" id="MobiDB-lite"/>
    </source>
</evidence>
<comment type="similarity">
    <text evidence="2">Belongs to the ninjurin family.</text>
</comment>
<organism evidence="9 10">
    <name type="scientific">Oikopleura dioica</name>
    <name type="common">Tunicate</name>
    <dbReference type="NCBI Taxonomy" id="34765"/>
    <lineage>
        <taxon>Eukaryota</taxon>
        <taxon>Metazoa</taxon>
        <taxon>Chordata</taxon>
        <taxon>Tunicata</taxon>
        <taxon>Appendicularia</taxon>
        <taxon>Copelata</taxon>
        <taxon>Oikopleuridae</taxon>
        <taxon>Oikopleura</taxon>
    </lineage>
</organism>
<keyword evidence="10" id="KW-1185">Reference proteome</keyword>
<feature type="transmembrane region" description="Helical" evidence="8">
    <location>
        <begin position="85"/>
        <end position="105"/>
    </location>
</feature>
<reference evidence="9 10" key="1">
    <citation type="submission" date="2021-04" db="EMBL/GenBank/DDBJ databases">
        <authorList>
            <person name="Bliznina A."/>
        </authorList>
    </citation>
    <scope>NUCLEOTIDE SEQUENCE [LARGE SCALE GENOMIC DNA]</scope>
</reference>
<dbReference type="Proteomes" id="UP001158576">
    <property type="component" value="Chromosome PAR"/>
</dbReference>
<evidence type="ECO:0000313" key="9">
    <source>
        <dbReference type="EMBL" id="CAG5082416.1"/>
    </source>
</evidence>
<evidence type="ECO:0000313" key="10">
    <source>
        <dbReference type="Proteomes" id="UP001158576"/>
    </source>
</evidence>
<feature type="region of interest" description="Disordered" evidence="7">
    <location>
        <begin position="1"/>
        <end position="50"/>
    </location>
</feature>
<dbReference type="InterPro" id="IPR007007">
    <property type="entry name" value="Ninjurin"/>
</dbReference>
<accession>A0ABN7RNZ0</accession>
<evidence type="ECO:0000256" key="6">
    <source>
        <dbReference type="ARBA" id="ARBA00023136"/>
    </source>
</evidence>
<feature type="transmembrane region" description="Helical" evidence="8">
    <location>
        <begin position="163"/>
        <end position="185"/>
    </location>
</feature>
<keyword evidence="3 8" id="KW-0812">Transmembrane</keyword>
<feature type="transmembrane region" description="Helical" evidence="8">
    <location>
        <begin position="117"/>
        <end position="142"/>
    </location>
</feature>